<sequence>MSEMPLVKDVVSAFNVDRVRADFPILSREVYGKPLTYLDNAASAQKPRAVIDAVRHAYEAEYANVHRGLHFLSNLATERFEAARESVRRYLNAKEQEEIIFTSGSTDAINLVASSYLEPLIGEGDEIVLSIMEHHSNIVPWHYMRERHGAVLKWAPVTDEGDLDLDALDKLLGPKVKLLALTHMSNALGTITPMKRIVKMAHERGIPVMVDGSQSAVHLPIDVQDLDCDFFALTGHKIYGPSGIGALYAKREHLEKMRPYRGGGEMIREVSMDRVTYADPPHRFEAGTPPIVQAIGLGAALDYVDGLGRENILAHESALLAYATERIQEVEKLRLIGTSANKGSILSFVIEGTHPHDISMIIDRSGVAVRAGHHCAQPLMDRFDVPATSRASIAMYNTKEDIDRLVDALHHAAGFFG</sequence>
<protein>
    <recommendedName>
        <fullName evidence="6 11">Cysteine desulfurase</fullName>
        <ecNumber evidence="5 11">2.8.1.7</ecNumber>
    </recommendedName>
</protein>
<keyword evidence="14" id="KW-1185">Reference proteome</keyword>
<dbReference type="STRING" id="1333998.M2A_1106"/>
<dbReference type="CDD" id="cd06453">
    <property type="entry name" value="SufS_like"/>
    <property type="match status" value="1"/>
</dbReference>
<comment type="function">
    <text evidence="2 11">Catalyzes the removal of elemental sulfur and selenium atoms from L-cysteine, L-cystine, L-selenocysteine, and L-selenocystine to produce L-alanine.</text>
</comment>
<proteinExistence type="inferred from homology"/>
<evidence type="ECO:0000256" key="10">
    <source>
        <dbReference type="RuleBase" id="RU004504"/>
    </source>
</evidence>
<dbReference type="InterPro" id="IPR015422">
    <property type="entry name" value="PyrdxlP-dep_Trfase_small"/>
</dbReference>
<dbReference type="eggNOG" id="COG0520">
    <property type="taxonomic scope" value="Bacteria"/>
</dbReference>
<dbReference type="Gene3D" id="3.40.640.10">
    <property type="entry name" value="Type I PLP-dependent aspartate aminotransferase-like (Major domain)"/>
    <property type="match status" value="1"/>
</dbReference>
<evidence type="ECO:0000256" key="11">
    <source>
        <dbReference type="RuleBase" id="RU004506"/>
    </source>
</evidence>
<comment type="caution">
    <text evidence="13">The sequence shown here is derived from an EMBL/GenBank/DDBJ whole genome shotgun (WGS) entry which is preliminary data.</text>
</comment>
<evidence type="ECO:0000256" key="3">
    <source>
        <dbReference type="ARBA" id="ARBA00003120"/>
    </source>
</evidence>
<dbReference type="GO" id="GO:0031071">
    <property type="term" value="F:cysteine desulfurase activity"/>
    <property type="evidence" value="ECO:0007669"/>
    <property type="project" value="UniProtKB-UniRule"/>
</dbReference>
<dbReference type="GO" id="GO:0006534">
    <property type="term" value="P:cysteine metabolic process"/>
    <property type="evidence" value="ECO:0007669"/>
    <property type="project" value="UniProtKB-UniRule"/>
</dbReference>
<dbReference type="PANTHER" id="PTHR43586">
    <property type="entry name" value="CYSTEINE DESULFURASE"/>
    <property type="match status" value="1"/>
</dbReference>
<dbReference type="Gene3D" id="3.90.1150.10">
    <property type="entry name" value="Aspartate Aminotransferase, domain 1"/>
    <property type="match status" value="1"/>
</dbReference>
<comment type="cofactor">
    <cofactor evidence="1 10">
        <name>pyridoxal 5'-phosphate</name>
        <dbReference type="ChEBI" id="CHEBI:597326"/>
    </cofactor>
</comment>
<dbReference type="PANTHER" id="PTHR43586:SF8">
    <property type="entry name" value="CYSTEINE DESULFURASE 1, CHLOROPLASTIC"/>
    <property type="match status" value="1"/>
</dbReference>
<evidence type="ECO:0000256" key="5">
    <source>
        <dbReference type="ARBA" id="ARBA00012239"/>
    </source>
</evidence>
<evidence type="ECO:0000259" key="12">
    <source>
        <dbReference type="Pfam" id="PF00266"/>
    </source>
</evidence>
<keyword evidence="7 11" id="KW-0808">Transferase</keyword>
<dbReference type="InterPro" id="IPR000192">
    <property type="entry name" value="Aminotrans_V_dom"/>
</dbReference>
<dbReference type="Proteomes" id="UP000028702">
    <property type="component" value="Unassembled WGS sequence"/>
</dbReference>
<evidence type="ECO:0000256" key="6">
    <source>
        <dbReference type="ARBA" id="ARBA00013558"/>
    </source>
</evidence>
<dbReference type="Pfam" id="PF00266">
    <property type="entry name" value="Aminotran_5"/>
    <property type="match status" value="1"/>
</dbReference>
<dbReference type="InterPro" id="IPR016454">
    <property type="entry name" value="Cysteine_dSase"/>
</dbReference>
<feature type="domain" description="Aminotransferase class V" evidence="12">
    <location>
        <begin position="36"/>
        <end position="405"/>
    </location>
</feature>
<evidence type="ECO:0000256" key="1">
    <source>
        <dbReference type="ARBA" id="ARBA00001933"/>
    </source>
</evidence>
<evidence type="ECO:0000313" key="14">
    <source>
        <dbReference type="Proteomes" id="UP000028702"/>
    </source>
</evidence>
<comment type="function">
    <text evidence="3">Catalyzes the removal of elemental sulfur atoms from cysteine to produce alanine. Seems to participate in the biosynthesis of the nitrogenase metalloclusters by providing the inorganic sulfur required for the Fe-S core formation.</text>
</comment>
<dbReference type="InterPro" id="IPR015424">
    <property type="entry name" value="PyrdxlP-dep_Trfase"/>
</dbReference>
<organism evidence="13 14">
    <name type="scientific">Tepidicaulis marinus</name>
    <dbReference type="NCBI Taxonomy" id="1333998"/>
    <lineage>
        <taxon>Bacteria</taxon>
        <taxon>Pseudomonadati</taxon>
        <taxon>Pseudomonadota</taxon>
        <taxon>Alphaproteobacteria</taxon>
        <taxon>Hyphomicrobiales</taxon>
        <taxon>Parvibaculaceae</taxon>
        <taxon>Tepidicaulis</taxon>
    </lineage>
</organism>
<dbReference type="AlphaFoldDB" id="A0A081B989"/>
<evidence type="ECO:0000256" key="8">
    <source>
        <dbReference type="ARBA" id="ARBA00022898"/>
    </source>
</evidence>
<keyword evidence="8 11" id="KW-0663">Pyridoxal phosphate</keyword>
<dbReference type="PIRSF" id="PIRSF005572">
    <property type="entry name" value="NifS"/>
    <property type="match status" value="1"/>
</dbReference>
<reference evidence="13 14" key="1">
    <citation type="submission" date="2014-07" db="EMBL/GenBank/DDBJ databases">
        <title>Tepidicaulis marinum gen. nov., sp. nov., a novel marine bacterium denitrifying nitrate to nitrous oxide strictly under microaerobic conditions.</title>
        <authorList>
            <person name="Takeuchi M."/>
            <person name="Yamagishi T."/>
            <person name="Kamagata Y."/>
            <person name="Oshima K."/>
            <person name="Hattori M."/>
            <person name="Katayama T."/>
            <person name="Hanada S."/>
            <person name="Tamaki H."/>
            <person name="Marumo K."/>
            <person name="Maeda H."/>
            <person name="Nedachi M."/>
            <person name="Iwasaki W."/>
            <person name="Suwa Y."/>
            <person name="Sakata S."/>
        </authorList>
    </citation>
    <scope>NUCLEOTIDE SEQUENCE [LARGE SCALE GENOMIC DNA]</scope>
    <source>
        <strain evidence="13 14">MA2</strain>
    </source>
</reference>
<dbReference type="NCBIfam" id="TIGR01979">
    <property type="entry name" value="sufS"/>
    <property type="match status" value="1"/>
</dbReference>
<dbReference type="EC" id="2.8.1.7" evidence="5 11"/>
<evidence type="ECO:0000256" key="4">
    <source>
        <dbReference type="ARBA" id="ARBA00010447"/>
    </source>
</evidence>
<gene>
    <name evidence="13" type="ORF">M2A_1106</name>
</gene>
<dbReference type="InterPro" id="IPR015421">
    <property type="entry name" value="PyrdxlP-dep_Trfase_major"/>
</dbReference>
<evidence type="ECO:0000256" key="9">
    <source>
        <dbReference type="ARBA" id="ARBA00050776"/>
    </source>
</evidence>
<dbReference type="GO" id="GO:0030170">
    <property type="term" value="F:pyridoxal phosphate binding"/>
    <property type="evidence" value="ECO:0007669"/>
    <property type="project" value="UniProtKB-UniRule"/>
</dbReference>
<accession>A0A081B989</accession>
<evidence type="ECO:0000256" key="7">
    <source>
        <dbReference type="ARBA" id="ARBA00022679"/>
    </source>
</evidence>
<comment type="similarity">
    <text evidence="4 11">Belongs to the class-V pyridoxal-phosphate-dependent aminotransferase family. Csd subfamily.</text>
</comment>
<name>A0A081B989_9HYPH</name>
<comment type="catalytic activity">
    <reaction evidence="9 11">
        <text>(sulfur carrier)-H + L-cysteine = (sulfur carrier)-SH + L-alanine</text>
        <dbReference type="Rhea" id="RHEA:43892"/>
        <dbReference type="Rhea" id="RHEA-COMP:14737"/>
        <dbReference type="Rhea" id="RHEA-COMP:14739"/>
        <dbReference type="ChEBI" id="CHEBI:29917"/>
        <dbReference type="ChEBI" id="CHEBI:35235"/>
        <dbReference type="ChEBI" id="CHEBI:57972"/>
        <dbReference type="ChEBI" id="CHEBI:64428"/>
        <dbReference type="EC" id="2.8.1.7"/>
    </reaction>
</comment>
<dbReference type="InterPro" id="IPR010970">
    <property type="entry name" value="Cys_dSase_SufS"/>
</dbReference>
<dbReference type="SUPFAM" id="SSF53383">
    <property type="entry name" value="PLP-dependent transferases"/>
    <property type="match status" value="1"/>
</dbReference>
<dbReference type="PROSITE" id="PS00595">
    <property type="entry name" value="AA_TRANSFER_CLASS_5"/>
    <property type="match status" value="1"/>
</dbReference>
<evidence type="ECO:0000256" key="2">
    <source>
        <dbReference type="ARBA" id="ARBA00002824"/>
    </source>
</evidence>
<dbReference type="EMBL" id="BBIO01000004">
    <property type="protein sequence ID" value="GAK44607.1"/>
    <property type="molecule type" value="Genomic_DNA"/>
</dbReference>
<evidence type="ECO:0000313" key="13">
    <source>
        <dbReference type="EMBL" id="GAK44607.1"/>
    </source>
</evidence>
<dbReference type="InterPro" id="IPR020578">
    <property type="entry name" value="Aminotrans_V_PyrdxlP_BS"/>
</dbReference>